<feature type="region of interest" description="Disordered" evidence="7">
    <location>
        <begin position="477"/>
        <end position="503"/>
    </location>
</feature>
<dbReference type="OrthoDB" id="9811700at2"/>
<dbReference type="AlphaFoldDB" id="A0A1I7PI42"/>
<dbReference type="STRING" id="1838286.Verru16b_00341"/>
<dbReference type="InterPro" id="IPR013783">
    <property type="entry name" value="Ig-like_fold"/>
</dbReference>
<dbReference type="PROSITE" id="PS00198">
    <property type="entry name" value="4FE4S_FER_1"/>
    <property type="match status" value="1"/>
</dbReference>
<evidence type="ECO:0000313" key="11">
    <source>
        <dbReference type="Proteomes" id="UP000095228"/>
    </source>
</evidence>
<keyword evidence="11" id="KW-1185">Reference proteome</keyword>
<dbReference type="GO" id="GO:0051539">
    <property type="term" value="F:4 iron, 4 sulfur cluster binding"/>
    <property type="evidence" value="ECO:0007669"/>
    <property type="project" value="UniProtKB-KW"/>
</dbReference>
<dbReference type="InterPro" id="IPR051684">
    <property type="entry name" value="Electron_Trans/Redox"/>
</dbReference>
<evidence type="ECO:0000313" key="10">
    <source>
        <dbReference type="EMBL" id="AOS43298.1"/>
    </source>
</evidence>
<keyword evidence="4" id="KW-0249">Electron transport</keyword>
<protein>
    <submittedName>
        <fullName evidence="10">Electron transport protein YccM</fullName>
    </submittedName>
</protein>
<dbReference type="PROSITE" id="PS51379">
    <property type="entry name" value="4FE4S_FER_2"/>
    <property type="match status" value="1"/>
</dbReference>
<organism evidence="10 11">
    <name type="scientific">Lacunisphaera limnophila</name>
    <dbReference type="NCBI Taxonomy" id="1838286"/>
    <lineage>
        <taxon>Bacteria</taxon>
        <taxon>Pseudomonadati</taxon>
        <taxon>Verrucomicrobiota</taxon>
        <taxon>Opitutia</taxon>
        <taxon>Opitutales</taxon>
        <taxon>Opitutaceae</taxon>
        <taxon>Lacunisphaera</taxon>
    </lineage>
</organism>
<proteinExistence type="predicted"/>
<dbReference type="Proteomes" id="UP000095228">
    <property type="component" value="Chromosome"/>
</dbReference>
<feature type="transmembrane region" description="Helical" evidence="8">
    <location>
        <begin position="343"/>
        <end position="363"/>
    </location>
</feature>
<dbReference type="NCBIfam" id="TIGR02745">
    <property type="entry name" value="ccoG_rdxA_fixG"/>
    <property type="match status" value="1"/>
</dbReference>
<keyword evidence="8" id="KW-1133">Transmembrane helix</keyword>
<feature type="compositionally biased region" description="Basic and acidic residues" evidence="7">
    <location>
        <begin position="484"/>
        <end position="503"/>
    </location>
</feature>
<dbReference type="SUPFAM" id="SSF54862">
    <property type="entry name" value="4Fe-4S ferredoxins"/>
    <property type="match status" value="1"/>
</dbReference>
<evidence type="ECO:0000256" key="8">
    <source>
        <dbReference type="SAM" id="Phobius"/>
    </source>
</evidence>
<dbReference type="RefSeq" id="WP_069960667.1">
    <property type="nucleotide sequence ID" value="NZ_CP016094.1"/>
</dbReference>
<dbReference type="Pfam" id="PF13746">
    <property type="entry name" value="Fer4_18"/>
    <property type="match status" value="1"/>
</dbReference>
<dbReference type="EMBL" id="CP016094">
    <property type="protein sequence ID" value="AOS43298.1"/>
    <property type="molecule type" value="Genomic_DNA"/>
</dbReference>
<dbReference type="InterPro" id="IPR032879">
    <property type="entry name" value="FixG_C"/>
</dbReference>
<keyword evidence="8" id="KW-0472">Membrane</keyword>
<dbReference type="GO" id="GO:0046872">
    <property type="term" value="F:metal ion binding"/>
    <property type="evidence" value="ECO:0007669"/>
    <property type="project" value="UniProtKB-KW"/>
</dbReference>
<dbReference type="Pfam" id="PF11614">
    <property type="entry name" value="FixG_C"/>
    <property type="match status" value="1"/>
</dbReference>
<feature type="transmembrane region" description="Helical" evidence="8">
    <location>
        <begin position="56"/>
        <end position="78"/>
    </location>
</feature>
<keyword evidence="2" id="KW-0004">4Fe-4S</keyword>
<feature type="domain" description="4Fe-4S ferredoxin-type" evidence="9">
    <location>
        <begin position="264"/>
        <end position="293"/>
    </location>
</feature>
<feature type="transmembrane region" description="Helical" evidence="8">
    <location>
        <begin position="207"/>
        <end position="227"/>
    </location>
</feature>
<evidence type="ECO:0000256" key="2">
    <source>
        <dbReference type="ARBA" id="ARBA00022485"/>
    </source>
</evidence>
<evidence type="ECO:0000259" key="9">
    <source>
        <dbReference type="PROSITE" id="PS51379"/>
    </source>
</evidence>
<evidence type="ECO:0000256" key="3">
    <source>
        <dbReference type="ARBA" id="ARBA00022723"/>
    </source>
</evidence>
<dbReference type="Gene3D" id="3.30.70.20">
    <property type="match status" value="1"/>
</dbReference>
<gene>
    <name evidence="10" type="primary">yccM</name>
    <name evidence="10" type="ORF">Verru16b_00341</name>
</gene>
<dbReference type="Gene3D" id="2.60.40.10">
    <property type="entry name" value="Immunoglobulins"/>
    <property type="match status" value="1"/>
</dbReference>
<sequence length="503" mass="55760">MSEPSKLTPSSAKHPKARLAPSVDSVTTIASDGSRRDIHPADVGGRFTVARRWSGWALIAFYLVLPWIPVNGHPAVFIDIAEGRFHFFGYTLAAQDTWLLFFGLTGLGFALFFLTALFGRLWCGWACPQTVYLEHVYRLIERWIDGDAPERRALKEAPLTGAKVGKRVAKHGLFIVASLLITHLFLSYFVSLPEVWHMMSAAPGEHWAAFVFVFVSAGILYFNFAWFREQLCIVICPYGRLQSALTDDNSMVIGYDTKRGEPRGKLGTPDAGACVACNRCVQVCPTGIDIRHGLQLECIGCAACIDACDEVMTKVGRPKGLVRYDSFVGLAGGRTRWVRPRTIVYFILLLVGVAVATFAFSTVKPAGFLVYRMSGAAYFVGEDAVRNQFMVRLVNKRSIPATYLVTAEGVPEGVHLTGFDAPVQLAAQAEQVSPLVLSVDRHRYTGAFHFTVKVEDVDRTYELSRVVEFMGPDPKLLREDEEERVEHARESAGSKKEHDDDGK</sequence>
<dbReference type="InterPro" id="IPR014116">
    <property type="entry name" value="Cyt_c_oxidase_cbb3_FixG"/>
</dbReference>
<keyword evidence="3" id="KW-0479">Metal-binding</keyword>
<dbReference type="KEGG" id="obg:Verru16b_00341"/>
<evidence type="ECO:0000256" key="1">
    <source>
        <dbReference type="ARBA" id="ARBA00022448"/>
    </source>
</evidence>
<evidence type="ECO:0000256" key="7">
    <source>
        <dbReference type="SAM" id="MobiDB-lite"/>
    </source>
</evidence>
<evidence type="ECO:0000256" key="4">
    <source>
        <dbReference type="ARBA" id="ARBA00022982"/>
    </source>
</evidence>
<dbReference type="Pfam" id="PF12801">
    <property type="entry name" value="Fer4_5"/>
    <property type="match status" value="1"/>
</dbReference>
<feature type="transmembrane region" description="Helical" evidence="8">
    <location>
        <begin position="98"/>
        <end position="119"/>
    </location>
</feature>
<evidence type="ECO:0000256" key="5">
    <source>
        <dbReference type="ARBA" id="ARBA00023004"/>
    </source>
</evidence>
<evidence type="ECO:0000256" key="6">
    <source>
        <dbReference type="ARBA" id="ARBA00023014"/>
    </source>
</evidence>
<reference evidence="10 11" key="1">
    <citation type="submission" date="2016-06" db="EMBL/GenBank/DDBJ databases">
        <title>Three novel species with peptidoglycan cell walls form the new genus Lacunisphaera gen. nov. in the family Opitutaceae of the verrucomicrobial subdivision 4.</title>
        <authorList>
            <person name="Rast P."/>
            <person name="Gloeckner I."/>
            <person name="Jogler M."/>
            <person name="Boedeker C."/>
            <person name="Jeske O."/>
            <person name="Wiegand S."/>
            <person name="Reinhardt R."/>
            <person name="Schumann P."/>
            <person name="Rohde M."/>
            <person name="Spring S."/>
            <person name="Gloeckner F.O."/>
            <person name="Jogler C."/>
        </authorList>
    </citation>
    <scope>NUCLEOTIDE SEQUENCE [LARGE SCALE GENOMIC DNA]</scope>
    <source>
        <strain evidence="10 11">IG16b</strain>
    </source>
</reference>
<dbReference type="PANTHER" id="PTHR30176">
    <property type="entry name" value="FERREDOXIN-TYPE PROTEIN NAPH"/>
    <property type="match status" value="1"/>
</dbReference>
<dbReference type="GO" id="GO:0005886">
    <property type="term" value="C:plasma membrane"/>
    <property type="evidence" value="ECO:0007669"/>
    <property type="project" value="TreeGrafter"/>
</dbReference>
<dbReference type="InterPro" id="IPR017896">
    <property type="entry name" value="4Fe4S_Fe-S-bd"/>
</dbReference>
<keyword evidence="1" id="KW-0813">Transport</keyword>
<keyword evidence="5" id="KW-0408">Iron</keyword>
<name>A0A1I7PI42_9BACT</name>
<feature type="transmembrane region" description="Helical" evidence="8">
    <location>
        <begin position="173"/>
        <end position="192"/>
    </location>
</feature>
<keyword evidence="6" id="KW-0411">Iron-sulfur</keyword>
<dbReference type="InterPro" id="IPR017900">
    <property type="entry name" value="4Fe4S_Fe_S_CS"/>
</dbReference>
<dbReference type="PATRIC" id="fig|1838286.3.peg.345"/>
<accession>A0A1I7PI42</accession>
<keyword evidence="8" id="KW-0812">Transmembrane</keyword>
<dbReference type="PANTHER" id="PTHR30176:SF3">
    <property type="entry name" value="FERREDOXIN-TYPE PROTEIN NAPH"/>
    <property type="match status" value="1"/>
</dbReference>